<dbReference type="Proteomes" id="UP000606786">
    <property type="component" value="Unassembled WGS sequence"/>
</dbReference>
<evidence type="ECO:0000313" key="25">
    <source>
        <dbReference type="Proteomes" id="UP000606786"/>
    </source>
</evidence>
<evidence type="ECO:0000256" key="13">
    <source>
        <dbReference type="ARBA" id="ARBA00022989"/>
    </source>
</evidence>
<dbReference type="Pfam" id="PF02434">
    <property type="entry name" value="Fringe"/>
    <property type="match status" value="1"/>
</dbReference>
<comment type="subunit">
    <text evidence="5">Homodimer; disulfide-linked.</text>
</comment>
<dbReference type="GO" id="GO:0000166">
    <property type="term" value="F:nucleotide binding"/>
    <property type="evidence" value="ECO:0007669"/>
    <property type="project" value="UniProtKB-KW"/>
</dbReference>
<evidence type="ECO:0000256" key="4">
    <source>
        <dbReference type="ARBA" id="ARBA00006462"/>
    </source>
</evidence>
<evidence type="ECO:0000256" key="20">
    <source>
        <dbReference type="ARBA" id="ARBA00042009"/>
    </source>
</evidence>
<reference evidence="24" key="1">
    <citation type="submission" date="2020-11" db="EMBL/GenBank/DDBJ databases">
        <authorList>
            <person name="Whitehead M."/>
        </authorList>
    </citation>
    <scope>NUCLEOTIDE SEQUENCE</scope>
    <source>
        <strain evidence="24">EGII</strain>
    </source>
</reference>
<evidence type="ECO:0000259" key="23">
    <source>
        <dbReference type="Pfam" id="PF02434"/>
    </source>
</evidence>
<keyword evidence="17" id="KW-0464">Manganese</keyword>
<evidence type="ECO:0000256" key="3">
    <source>
        <dbReference type="ARBA" id="ARBA00004922"/>
    </source>
</evidence>
<sequence length="343" mass="39713">MFFRNVVCLLIGLIVGVRLTDFWDYVKLQQLSNNLRENYTNTTHSLGLRLRLTQEDTLADYLFNNTRVLCWIMTMPENHLKRAVHIRNTWGKRCNKLLFMSTKADSFLDTVPLDVPEGRDYLWHKTRAAFKYVYEHHADEADWFLKADDDSYFIMENLRSFLYQYSADAAVYFGCKFHPFVKQGYMSGGAGYVLSRAALRRFAEVSASNTSAACTQNQLSEDKEMGICLQNAGVVAGDARDAEGAERFHPLAPIHLIPVDTSEWYPLYLFYKRDKNLQCCSRSAISFHYIKPKEFYVLDYLLYELRPFGVANVADTLPGKANMTSLLERWKHEVSDNIFKDED</sequence>
<evidence type="ECO:0000256" key="5">
    <source>
        <dbReference type="ARBA" id="ARBA00011748"/>
    </source>
</evidence>
<keyword evidence="15" id="KW-1015">Disulfide bond</keyword>
<dbReference type="InterPro" id="IPR003378">
    <property type="entry name" value="Fringe-like_glycosylTrfase"/>
</dbReference>
<evidence type="ECO:0000256" key="1">
    <source>
        <dbReference type="ARBA" id="ARBA00001936"/>
    </source>
</evidence>
<evidence type="ECO:0000256" key="22">
    <source>
        <dbReference type="ARBA" id="ARBA00059245"/>
    </source>
</evidence>
<accession>A0A811UUY0</accession>
<dbReference type="FunFam" id="3.90.550.50:FF:000017">
    <property type="entry name" value="Glycoprotein-N-acetylgalactosamine 3-beta-galactosyltransferase 1"/>
    <property type="match status" value="1"/>
</dbReference>
<evidence type="ECO:0000256" key="14">
    <source>
        <dbReference type="ARBA" id="ARBA00023136"/>
    </source>
</evidence>
<comment type="subcellular location">
    <subcellularLocation>
        <location evidence="2">Membrane</location>
        <topology evidence="2">Single-pass type II membrane protein</topology>
    </subcellularLocation>
</comment>
<keyword evidence="12" id="KW-0735">Signal-anchor</keyword>
<evidence type="ECO:0000256" key="19">
    <source>
        <dbReference type="ARBA" id="ARBA00041226"/>
    </source>
</evidence>
<evidence type="ECO:0000256" key="12">
    <source>
        <dbReference type="ARBA" id="ARBA00022968"/>
    </source>
</evidence>
<comment type="similarity">
    <text evidence="4">Belongs to the glycosyltransferase 31 family. Beta3-Gal-T subfamily.</text>
</comment>
<name>A0A811UUY0_CERCA</name>
<dbReference type="EC" id="2.4.1.122" evidence="6"/>
<evidence type="ECO:0000256" key="18">
    <source>
        <dbReference type="ARBA" id="ARBA00040898"/>
    </source>
</evidence>
<evidence type="ECO:0000256" key="8">
    <source>
        <dbReference type="ARBA" id="ARBA00022679"/>
    </source>
</evidence>
<keyword evidence="14" id="KW-0472">Membrane</keyword>
<keyword evidence="13" id="KW-1133">Transmembrane helix</keyword>
<dbReference type="OrthoDB" id="414175at2759"/>
<evidence type="ECO:0000256" key="9">
    <source>
        <dbReference type="ARBA" id="ARBA00022692"/>
    </source>
</evidence>
<evidence type="ECO:0000313" key="24">
    <source>
        <dbReference type="EMBL" id="CAD7002484.1"/>
    </source>
</evidence>
<dbReference type="PANTHER" id="PTHR23033">
    <property type="entry name" value="BETA1,3-GALACTOSYLTRANSFERASE"/>
    <property type="match status" value="1"/>
</dbReference>
<comment type="function">
    <text evidence="22">Glycosyltransferase that generates the core 1 O-glycan Gal-beta1-3GalNAc-alpha1-Ser/Thr (T antigen), which is a precursor for many extended O-glycans in glycoproteins.</text>
</comment>
<evidence type="ECO:0000256" key="11">
    <source>
        <dbReference type="ARBA" id="ARBA00022741"/>
    </source>
</evidence>
<evidence type="ECO:0000256" key="21">
    <source>
        <dbReference type="ARBA" id="ARBA00043065"/>
    </source>
</evidence>
<evidence type="ECO:0000256" key="15">
    <source>
        <dbReference type="ARBA" id="ARBA00023157"/>
    </source>
</evidence>
<keyword evidence="7" id="KW-0328">Glycosyltransferase</keyword>
<dbReference type="AlphaFoldDB" id="A0A811UUY0"/>
<evidence type="ECO:0000256" key="7">
    <source>
        <dbReference type="ARBA" id="ARBA00022676"/>
    </source>
</evidence>
<organism evidence="24 25">
    <name type="scientific">Ceratitis capitata</name>
    <name type="common">Mediterranean fruit fly</name>
    <name type="synonym">Tephritis capitata</name>
    <dbReference type="NCBI Taxonomy" id="7213"/>
    <lineage>
        <taxon>Eukaryota</taxon>
        <taxon>Metazoa</taxon>
        <taxon>Ecdysozoa</taxon>
        <taxon>Arthropoda</taxon>
        <taxon>Hexapoda</taxon>
        <taxon>Insecta</taxon>
        <taxon>Pterygota</taxon>
        <taxon>Neoptera</taxon>
        <taxon>Endopterygota</taxon>
        <taxon>Diptera</taxon>
        <taxon>Brachycera</taxon>
        <taxon>Muscomorpha</taxon>
        <taxon>Tephritoidea</taxon>
        <taxon>Tephritidae</taxon>
        <taxon>Ceratitis</taxon>
        <taxon>Ceratitis</taxon>
    </lineage>
</organism>
<dbReference type="Gene3D" id="3.90.550.50">
    <property type="match status" value="1"/>
</dbReference>
<evidence type="ECO:0000256" key="2">
    <source>
        <dbReference type="ARBA" id="ARBA00004606"/>
    </source>
</evidence>
<evidence type="ECO:0000256" key="10">
    <source>
        <dbReference type="ARBA" id="ARBA00022723"/>
    </source>
</evidence>
<dbReference type="UniPathway" id="UPA00378"/>
<keyword evidence="8" id="KW-0808">Transferase</keyword>
<dbReference type="GO" id="GO:0030145">
    <property type="term" value="F:manganese ion binding"/>
    <property type="evidence" value="ECO:0007669"/>
    <property type="project" value="UniProtKB-ARBA"/>
</dbReference>
<dbReference type="InterPro" id="IPR026050">
    <property type="entry name" value="C1GALT1/C1GALT1_chp1"/>
</dbReference>
<gene>
    <name evidence="24" type="ORF">CCAP1982_LOCUS10973</name>
</gene>
<evidence type="ECO:0000256" key="6">
    <source>
        <dbReference type="ARBA" id="ARBA00012557"/>
    </source>
</evidence>
<keyword evidence="11" id="KW-0547">Nucleotide-binding</keyword>
<feature type="domain" description="Fringe-like glycosyltransferase" evidence="23">
    <location>
        <begin position="71"/>
        <end position="231"/>
    </location>
</feature>
<dbReference type="PANTHER" id="PTHR23033:SF14">
    <property type="entry name" value="GLYCOPROTEIN-N-ACETYLGALACTOSAMINE 3-BETA-GALACTOSYLTRANSFERASE 1-RELATED"/>
    <property type="match status" value="1"/>
</dbReference>
<evidence type="ECO:0000256" key="16">
    <source>
        <dbReference type="ARBA" id="ARBA00023180"/>
    </source>
</evidence>
<dbReference type="GO" id="GO:0016020">
    <property type="term" value="C:membrane"/>
    <property type="evidence" value="ECO:0007669"/>
    <property type="project" value="UniProtKB-SubCell"/>
</dbReference>
<keyword evidence="16" id="KW-0325">Glycoprotein</keyword>
<evidence type="ECO:0000256" key="17">
    <source>
        <dbReference type="ARBA" id="ARBA00023211"/>
    </source>
</evidence>
<keyword evidence="9" id="KW-0812">Transmembrane</keyword>
<dbReference type="EMBL" id="CAJHJT010000034">
    <property type="protein sequence ID" value="CAD7002484.1"/>
    <property type="molecule type" value="Genomic_DNA"/>
</dbReference>
<protein>
    <recommendedName>
        <fullName evidence="18">Glycoprotein-N-acetylgalactosamine 3-beta-galactosyltransferase 1</fullName>
        <ecNumber evidence="6">2.4.1.122</ecNumber>
    </recommendedName>
    <alternativeName>
        <fullName evidence="20">Core 1 O-glycan T-synthase</fullName>
    </alternativeName>
    <alternativeName>
        <fullName evidence="21">Core 1 UDP-galactose:N-acetylgalactosamine-alpha-R beta 1,3-galactosyltransferase 1</fullName>
    </alternativeName>
    <alternativeName>
        <fullName evidence="19">Core 1 beta1,3-galactosyltransferase 1</fullName>
    </alternativeName>
</protein>
<dbReference type="GO" id="GO:0016263">
    <property type="term" value="F:glycoprotein-N-acetylgalactosamine 3-beta-galactosyltransferase activity"/>
    <property type="evidence" value="ECO:0007669"/>
    <property type="project" value="UniProtKB-EC"/>
</dbReference>
<proteinExistence type="inferred from homology"/>
<keyword evidence="10" id="KW-0479">Metal-binding</keyword>
<comment type="pathway">
    <text evidence="3">Protein modification; protein glycosylation.</text>
</comment>
<comment type="caution">
    <text evidence="24">The sequence shown here is derived from an EMBL/GenBank/DDBJ whole genome shotgun (WGS) entry which is preliminary data.</text>
</comment>
<comment type="cofactor">
    <cofactor evidence="1">
        <name>Mn(2+)</name>
        <dbReference type="ChEBI" id="CHEBI:29035"/>
    </cofactor>
</comment>
<keyword evidence="25" id="KW-1185">Reference proteome</keyword>